<reference evidence="2" key="1">
    <citation type="submission" date="2019-04" db="EMBL/GenBank/DDBJ databases">
        <title>Friends and foes A comparative genomics studyof 23 Aspergillus species from section Flavi.</title>
        <authorList>
            <consortium name="DOE Joint Genome Institute"/>
            <person name="Kjaerbolling I."/>
            <person name="Vesth T."/>
            <person name="Frisvad J.C."/>
            <person name="Nybo J.L."/>
            <person name="Theobald S."/>
            <person name="Kildgaard S."/>
            <person name="Isbrandt T."/>
            <person name="Kuo A."/>
            <person name="Sato A."/>
            <person name="Lyhne E.K."/>
            <person name="Kogle M.E."/>
            <person name="Wiebenga A."/>
            <person name="Kun R.S."/>
            <person name="Lubbers R.J."/>
            <person name="Makela M.R."/>
            <person name="Barry K."/>
            <person name="Chovatia M."/>
            <person name="Clum A."/>
            <person name="Daum C."/>
            <person name="Haridas S."/>
            <person name="He G."/>
            <person name="LaButti K."/>
            <person name="Lipzen A."/>
            <person name="Mondo S."/>
            <person name="Riley R."/>
            <person name="Salamov A."/>
            <person name="Simmons B.A."/>
            <person name="Magnuson J.K."/>
            <person name="Henrissat B."/>
            <person name="Mortensen U.H."/>
            <person name="Larsen T.O."/>
            <person name="Devries R.P."/>
            <person name="Grigoriev I.V."/>
            <person name="Machida M."/>
            <person name="Baker S.E."/>
            <person name="Andersen M.R."/>
        </authorList>
    </citation>
    <scope>NUCLEOTIDE SEQUENCE [LARGE SCALE GENOMIC DNA]</scope>
    <source>
        <strain evidence="2">IBT 14317</strain>
    </source>
</reference>
<sequence>MLAGIHIWGDGVILMLIYSLLTLLKLYGMCVLAVLADYTANFQADELEKWLETARAQREGGFAHSGLPDSDLTDIISATYSTKIMMLVWSMDGSLQGVILRVVVSEAVREMFG</sequence>
<name>A0A5N7C6T5_PETAA</name>
<evidence type="ECO:0000313" key="2">
    <source>
        <dbReference type="EMBL" id="KAE8389825.1"/>
    </source>
</evidence>
<dbReference type="EMBL" id="ML735261">
    <property type="protein sequence ID" value="KAE8389825.1"/>
    <property type="molecule type" value="Genomic_DNA"/>
</dbReference>
<dbReference type="AlphaFoldDB" id="A0A5N7C6T5"/>
<keyword evidence="1" id="KW-0812">Transmembrane</keyword>
<evidence type="ECO:0000256" key="1">
    <source>
        <dbReference type="SAM" id="Phobius"/>
    </source>
</evidence>
<organism evidence="2">
    <name type="scientific">Petromyces alliaceus</name>
    <name type="common">Aspergillus alliaceus</name>
    <dbReference type="NCBI Taxonomy" id="209559"/>
    <lineage>
        <taxon>Eukaryota</taxon>
        <taxon>Fungi</taxon>
        <taxon>Dikarya</taxon>
        <taxon>Ascomycota</taxon>
        <taxon>Pezizomycotina</taxon>
        <taxon>Eurotiomycetes</taxon>
        <taxon>Eurotiomycetidae</taxon>
        <taxon>Eurotiales</taxon>
        <taxon>Aspergillaceae</taxon>
        <taxon>Aspergillus</taxon>
        <taxon>Aspergillus subgen. Circumdati</taxon>
    </lineage>
</organism>
<keyword evidence="1" id="KW-1133">Transmembrane helix</keyword>
<accession>A0A5N7C6T5</accession>
<protein>
    <submittedName>
        <fullName evidence="2">Uncharacterized protein</fullName>
    </submittedName>
</protein>
<gene>
    <name evidence="2" type="ORF">BDV23DRAFT_156569</name>
</gene>
<keyword evidence="1" id="KW-0472">Membrane</keyword>
<dbReference type="Proteomes" id="UP000326877">
    <property type="component" value="Unassembled WGS sequence"/>
</dbReference>
<feature type="transmembrane region" description="Helical" evidence="1">
    <location>
        <begin position="12"/>
        <end position="35"/>
    </location>
</feature>
<proteinExistence type="predicted"/>